<protein>
    <recommendedName>
        <fullName evidence="8">Phosphatidic acid phosphatase type 2/haloperoxidase domain-containing protein</fullName>
    </recommendedName>
</protein>
<dbReference type="InterPro" id="IPR000326">
    <property type="entry name" value="PAP2/HPO"/>
</dbReference>
<reference evidence="9 10" key="1">
    <citation type="journal article" date="2017" name="Front. Microbiol.">
        <title>Labilibaculum manganireducens gen. nov., sp. nov. and Labilibaculum filiforme sp. nov., Novel Bacteroidetes Isolated from Subsurface Sediments of the Baltic Sea.</title>
        <authorList>
            <person name="Vandieken V."/>
            <person name="Marshall I.P."/>
            <person name="Niemann H."/>
            <person name="Engelen B."/>
            <person name="Cypionka H."/>
        </authorList>
    </citation>
    <scope>NUCLEOTIDE SEQUENCE [LARGE SCALE GENOMIC DNA]</scope>
    <source>
        <strain evidence="9 10">59.10-2M</strain>
    </source>
</reference>
<dbReference type="PANTHER" id="PTHR14969:SF62">
    <property type="entry name" value="DECAPRENYLPHOSPHORYL-5-PHOSPHORIBOSE PHOSPHATASE RV3807C-RELATED"/>
    <property type="match status" value="1"/>
</dbReference>
<sequence>MMKLNNLDSNVRYAVQLFTGFVVIGAILLFIFSDIEFSILVNKYSNPFLDPFFNGITQLGLGALLAVLAVVLLFIRYYYAILCAGILLVSGIVTFVFKKILFADAMRPLFFLSGKQLRFPIGMEEHFKHSFPSGHTMTIFAIAFILFWIYKNSRVATINFTLAVFVGISRIYLFQHFLIDVYFGAILGIAESIFVVWLFENKFRLHQIKILRKSILSNKRIPQWDFNKGKMAPQ</sequence>
<evidence type="ECO:0000259" key="8">
    <source>
        <dbReference type="SMART" id="SM00014"/>
    </source>
</evidence>
<name>A0A2N3IDU8_9BACT</name>
<feature type="transmembrane region" description="Helical" evidence="7">
    <location>
        <begin position="157"/>
        <end position="175"/>
    </location>
</feature>
<evidence type="ECO:0000256" key="2">
    <source>
        <dbReference type="ARBA" id="ARBA00022475"/>
    </source>
</evidence>
<dbReference type="GO" id="GO:0016787">
    <property type="term" value="F:hydrolase activity"/>
    <property type="evidence" value="ECO:0007669"/>
    <property type="project" value="UniProtKB-KW"/>
</dbReference>
<gene>
    <name evidence="9" type="ORF">BZG01_04550</name>
</gene>
<keyword evidence="6 7" id="KW-0472">Membrane</keyword>
<evidence type="ECO:0000256" key="6">
    <source>
        <dbReference type="ARBA" id="ARBA00023136"/>
    </source>
</evidence>
<dbReference type="GO" id="GO:0005886">
    <property type="term" value="C:plasma membrane"/>
    <property type="evidence" value="ECO:0007669"/>
    <property type="project" value="UniProtKB-SubCell"/>
</dbReference>
<feature type="domain" description="Phosphatidic acid phosphatase type 2/haloperoxidase" evidence="8">
    <location>
        <begin position="81"/>
        <end position="196"/>
    </location>
</feature>
<dbReference type="PANTHER" id="PTHR14969">
    <property type="entry name" value="SPHINGOSINE-1-PHOSPHATE PHOSPHOHYDROLASE"/>
    <property type="match status" value="1"/>
</dbReference>
<evidence type="ECO:0000256" key="7">
    <source>
        <dbReference type="SAM" id="Phobius"/>
    </source>
</evidence>
<dbReference type="Pfam" id="PF01569">
    <property type="entry name" value="PAP2"/>
    <property type="match status" value="1"/>
</dbReference>
<keyword evidence="5 7" id="KW-1133">Transmembrane helix</keyword>
<dbReference type="EMBL" id="MVDE01000004">
    <property type="protein sequence ID" value="PKQ68487.1"/>
    <property type="molecule type" value="Genomic_DNA"/>
</dbReference>
<feature type="transmembrane region" description="Helical" evidence="7">
    <location>
        <begin position="12"/>
        <end position="32"/>
    </location>
</feature>
<dbReference type="AlphaFoldDB" id="A0A2N3IDU8"/>
<evidence type="ECO:0000313" key="9">
    <source>
        <dbReference type="EMBL" id="PKQ68487.1"/>
    </source>
</evidence>
<organism evidence="9 10">
    <name type="scientific">Labilibaculum manganireducens</name>
    <dbReference type="NCBI Taxonomy" id="1940525"/>
    <lineage>
        <taxon>Bacteria</taxon>
        <taxon>Pseudomonadati</taxon>
        <taxon>Bacteroidota</taxon>
        <taxon>Bacteroidia</taxon>
        <taxon>Marinilabiliales</taxon>
        <taxon>Marinifilaceae</taxon>
        <taxon>Labilibaculum</taxon>
    </lineage>
</organism>
<comment type="subcellular location">
    <subcellularLocation>
        <location evidence="1">Cell membrane</location>
        <topology evidence="1">Multi-pass membrane protein</topology>
    </subcellularLocation>
</comment>
<keyword evidence="10" id="KW-1185">Reference proteome</keyword>
<proteinExistence type="predicted"/>
<dbReference type="InterPro" id="IPR036938">
    <property type="entry name" value="PAP2/HPO_sf"/>
</dbReference>
<evidence type="ECO:0000256" key="3">
    <source>
        <dbReference type="ARBA" id="ARBA00022692"/>
    </source>
</evidence>
<dbReference type="Gene3D" id="1.20.144.10">
    <property type="entry name" value="Phosphatidic acid phosphatase type 2/haloperoxidase"/>
    <property type="match status" value="1"/>
</dbReference>
<feature type="transmembrane region" description="Helical" evidence="7">
    <location>
        <begin position="81"/>
        <end position="102"/>
    </location>
</feature>
<keyword evidence="4" id="KW-0378">Hydrolase</keyword>
<evidence type="ECO:0000256" key="5">
    <source>
        <dbReference type="ARBA" id="ARBA00022989"/>
    </source>
</evidence>
<comment type="caution">
    <text evidence="9">The sequence shown here is derived from an EMBL/GenBank/DDBJ whole genome shotgun (WGS) entry which is preliminary data.</text>
</comment>
<keyword evidence="2" id="KW-1003">Cell membrane</keyword>
<feature type="transmembrane region" description="Helical" evidence="7">
    <location>
        <begin position="133"/>
        <end position="150"/>
    </location>
</feature>
<feature type="transmembrane region" description="Helical" evidence="7">
    <location>
        <begin position="52"/>
        <end position="74"/>
    </location>
</feature>
<evidence type="ECO:0000256" key="4">
    <source>
        <dbReference type="ARBA" id="ARBA00022801"/>
    </source>
</evidence>
<accession>A0A2N3IDU8</accession>
<dbReference type="SUPFAM" id="SSF48317">
    <property type="entry name" value="Acid phosphatase/Vanadium-dependent haloperoxidase"/>
    <property type="match status" value="1"/>
</dbReference>
<feature type="transmembrane region" description="Helical" evidence="7">
    <location>
        <begin position="181"/>
        <end position="199"/>
    </location>
</feature>
<keyword evidence="3 7" id="KW-0812">Transmembrane</keyword>
<evidence type="ECO:0000313" key="10">
    <source>
        <dbReference type="Proteomes" id="UP000233618"/>
    </source>
</evidence>
<dbReference type="SMART" id="SM00014">
    <property type="entry name" value="acidPPc"/>
    <property type="match status" value="1"/>
</dbReference>
<evidence type="ECO:0000256" key="1">
    <source>
        <dbReference type="ARBA" id="ARBA00004651"/>
    </source>
</evidence>
<dbReference type="Proteomes" id="UP000233618">
    <property type="component" value="Unassembled WGS sequence"/>
</dbReference>